<keyword evidence="3" id="KW-1185">Reference proteome</keyword>
<dbReference type="Proteomes" id="UP000663832">
    <property type="component" value="Unassembled WGS sequence"/>
</dbReference>
<accession>A0A816DHD6</accession>
<reference evidence="2" key="1">
    <citation type="submission" date="2021-02" db="EMBL/GenBank/DDBJ databases">
        <authorList>
            <person name="Nowell W R."/>
        </authorList>
    </citation>
    <scope>NUCLEOTIDE SEQUENCE</scope>
</reference>
<proteinExistence type="predicted"/>
<evidence type="ECO:0000313" key="2">
    <source>
        <dbReference type="EMBL" id="CAF1634328.1"/>
    </source>
</evidence>
<organism evidence="2 3">
    <name type="scientific">Adineta steineri</name>
    <dbReference type="NCBI Taxonomy" id="433720"/>
    <lineage>
        <taxon>Eukaryota</taxon>
        <taxon>Metazoa</taxon>
        <taxon>Spiralia</taxon>
        <taxon>Gnathifera</taxon>
        <taxon>Rotifera</taxon>
        <taxon>Eurotatoria</taxon>
        <taxon>Bdelloidea</taxon>
        <taxon>Adinetida</taxon>
        <taxon>Adinetidae</taxon>
        <taxon>Adineta</taxon>
    </lineage>
</organism>
<gene>
    <name evidence="1" type="ORF">BJG266_LOCUS41216</name>
    <name evidence="2" type="ORF">QVE165_LOCUS58083</name>
</gene>
<evidence type="ECO:0000313" key="1">
    <source>
        <dbReference type="EMBL" id="CAF1465471.1"/>
    </source>
</evidence>
<dbReference type="EMBL" id="CAJNOM010002559">
    <property type="protein sequence ID" value="CAF1634328.1"/>
    <property type="molecule type" value="Genomic_DNA"/>
</dbReference>
<comment type="caution">
    <text evidence="2">The sequence shown here is derived from an EMBL/GenBank/DDBJ whole genome shotgun (WGS) entry which is preliminary data.</text>
</comment>
<name>A0A816DHD6_9BILA</name>
<protein>
    <submittedName>
        <fullName evidence="2">Uncharacterized protein</fullName>
    </submittedName>
</protein>
<dbReference type="AlphaFoldDB" id="A0A816DHD6"/>
<dbReference type="Proteomes" id="UP000663877">
    <property type="component" value="Unassembled WGS sequence"/>
</dbReference>
<dbReference type="OrthoDB" id="10056938at2759"/>
<sequence length="265" mass="31226">MINDGQIFDQKKELSRRVFTDVFLTFTNLAYLQLGFQDYDSYLSISAVHLPLSACYSSHIVCLNIKIFDFDLCYYLLDGRLSQLNTFIVHVYRIRQTLMINKNKKIVSNLKFFSLISLNRTTVYDNLIVPFISQMFYLEKLILSLIVYNRRSFVNGNSLVYDILSPMLYLHTFIFNIITDGVTILEELIQPPNVLSHALVERGYDLNCYTDYNPLSRGQYHIYSLPFVMDCMHIHSNKFPVGLFRTVRCLYIYDFVHPFEHDFFL</sequence>
<evidence type="ECO:0000313" key="3">
    <source>
        <dbReference type="Proteomes" id="UP000663832"/>
    </source>
</evidence>
<dbReference type="EMBL" id="CAJNOI010002240">
    <property type="protein sequence ID" value="CAF1465471.1"/>
    <property type="molecule type" value="Genomic_DNA"/>
</dbReference>